<dbReference type="InterPro" id="IPR000727">
    <property type="entry name" value="T_SNARE_dom"/>
</dbReference>
<dbReference type="OrthoDB" id="10018421at2759"/>
<dbReference type="GO" id="GO:0005886">
    <property type="term" value="C:plasma membrane"/>
    <property type="evidence" value="ECO:0007669"/>
    <property type="project" value="TreeGrafter"/>
</dbReference>
<accession>A0A448WAS7</accession>
<proteinExistence type="predicted"/>
<dbReference type="EMBL" id="CAAALY010001260">
    <property type="protein sequence ID" value="VEL07209.1"/>
    <property type="molecule type" value="Genomic_DNA"/>
</dbReference>
<organism evidence="2 3">
    <name type="scientific">Protopolystoma xenopodis</name>
    <dbReference type="NCBI Taxonomy" id="117903"/>
    <lineage>
        <taxon>Eukaryota</taxon>
        <taxon>Metazoa</taxon>
        <taxon>Spiralia</taxon>
        <taxon>Lophotrochozoa</taxon>
        <taxon>Platyhelminthes</taxon>
        <taxon>Monogenea</taxon>
        <taxon>Polyopisthocotylea</taxon>
        <taxon>Polystomatidea</taxon>
        <taxon>Polystomatidae</taxon>
        <taxon>Protopolystoma</taxon>
    </lineage>
</organism>
<dbReference type="GO" id="GO:0005484">
    <property type="term" value="F:SNAP receptor activity"/>
    <property type="evidence" value="ECO:0007669"/>
    <property type="project" value="TreeGrafter"/>
</dbReference>
<evidence type="ECO:0000313" key="3">
    <source>
        <dbReference type="Proteomes" id="UP000784294"/>
    </source>
</evidence>
<sequence>MRYLDDYLTLWSHGKEKLDDFLKFLDQIDEKIRSRGSITNDAREDEMDKNLGVVSEMVGQLHSMAIDMNTEVEIQNSKLDQMAVKVCLLLCTPIPSAHP</sequence>
<protein>
    <recommendedName>
        <fullName evidence="1">t-SNARE coiled-coil homology domain-containing protein</fullName>
    </recommendedName>
</protein>
<name>A0A448WAS7_9PLAT</name>
<dbReference type="PROSITE" id="PS50192">
    <property type="entry name" value="T_SNARE"/>
    <property type="match status" value="1"/>
</dbReference>
<comment type="caution">
    <text evidence="2">The sequence shown here is derived from an EMBL/GenBank/DDBJ whole genome shotgun (WGS) entry which is preliminary data.</text>
</comment>
<dbReference type="AlphaFoldDB" id="A0A448WAS7"/>
<dbReference type="GO" id="GO:0019905">
    <property type="term" value="F:syntaxin binding"/>
    <property type="evidence" value="ECO:0007669"/>
    <property type="project" value="TreeGrafter"/>
</dbReference>
<dbReference type="SUPFAM" id="SSF58038">
    <property type="entry name" value="SNARE fusion complex"/>
    <property type="match status" value="1"/>
</dbReference>
<keyword evidence="3" id="KW-1185">Reference proteome</keyword>
<dbReference type="PANTHER" id="PTHR19305">
    <property type="entry name" value="SYNAPTOSOMAL ASSOCIATED PROTEIN"/>
    <property type="match status" value="1"/>
</dbReference>
<dbReference type="PANTHER" id="PTHR19305:SF14">
    <property type="entry name" value="SYNAPTOSOMAL-ASSOCIATED PROTEIN-RELATED"/>
    <property type="match status" value="1"/>
</dbReference>
<dbReference type="Proteomes" id="UP000784294">
    <property type="component" value="Unassembled WGS sequence"/>
</dbReference>
<dbReference type="GO" id="GO:0031629">
    <property type="term" value="P:synaptic vesicle fusion to presynaptic active zone membrane"/>
    <property type="evidence" value="ECO:0007669"/>
    <property type="project" value="TreeGrafter"/>
</dbReference>
<evidence type="ECO:0000259" key="1">
    <source>
        <dbReference type="PROSITE" id="PS50192"/>
    </source>
</evidence>
<evidence type="ECO:0000313" key="2">
    <source>
        <dbReference type="EMBL" id="VEL07209.1"/>
    </source>
</evidence>
<dbReference type="GO" id="GO:0016082">
    <property type="term" value="P:synaptic vesicle priming"/>
    <property type="evidence" value="ECO:0007669"/>
    <property type="project" value="TreeGrafter"/>
</dbReference>
<dbReference type="GO" id="GO:0031201">
    <property type="term" value="C:SNARE complex"/>
    <property type="evidence" value="ECO:0007669"/>
    <property type="project" value="TreeGrafter"/>
</dbReference>
<dbReference type="Gene3D" id="1.20.5.110">
    <property type="match status" value="1"/>
</dbReference>
<dbReference type="GO" id="GO:0098793">
    <property type="term" value="C:presynapse"/>
    <property type="evidence" value="ECO:0007669"/>
    <property type="project" value="GOC"/>
</dbReference>
<feature type="domain" description="T-SNARE coiled-coil homology" evidence="1">
    <location>
        <begin position="41"/>
        <end position="82"/>
    </location>
</feature>
<gene>
    <name evidence="2" type="ORF">PXEA_LOCUS649</name>
</gene>
<reference evidence="2" key="1">
    <citation type="submission" date="2018-11" db="EMBL/GenBank/DDBJ databases">
        <authorList>
            <consortium name="Pathogen Informatics"/>
        </authorList>
    </citation>
    <scope>NUCLEOTIDE SEQUENCE</scope>
</reference>